<dbReference type="Pfam" id="PF00082">
    <property type="entry name" value="Peptidase_S8"/>
    <property type="match status" value="1"/>
</dbReference>
<dbReference type="AlphaFoldDB" id="A0A381YHC5"/>
<organism evidence="6">
    <name type="scientific">marine metagenome</name>
    <dbReference type="NCBI Taxonomy" id="408172"/>
    <lineage>
        <taxon>unclassified sequences</taxon>
        <taxon>metagenomes</taxon>
        <taxon>ecological metagenomes</taxon>
    </lineage>
</organism>
<evidence type="ECO:0000256" key="3">
    <source>
        <dbReference type="ARBA" id="ARBA00022801"/>
    </source>
</evidence>
<feature type="non-terminal residue" evidence="6">
    <location>
        <position position="509"/>
    </location>
</feature>
<dbReference type="InterPro" id="IPR051048">
    <property type="entry name" value="Peptidase_S8/S53_subtilisin"/>
</dbReference>
<keyword evidence="2" id="KW-0645">Protease</keyword>
<dbReference type="SUPFAM" id="SSF52743">
    <property type="entry name" value="Subtilisin-like"/>
    <property type="match status" value="1"/>
</dbReference>
<feature type="domain" description="Peptidase S8/S53" evidence="5">
    <location>
        <begin position="168"/>
        <end position="454"/>
    </location>
</feature>
<gene>
    <name evidence="6" type="ORF">METZ01_LOCUS129184</name>
</gene>
<comment type="similarity">
    <text evidence="1">Belongs to the peptidase S8 family.</text>
</comment>
<evidence type="ECO:0000259" key="5">
    <source>
        <dbReference type="Pfam" id="PF00082"/>
    </source>
</evidence>
<dbReference type="Gene3D" id="3.40.50.200">
    <property type="entry name" value="Peptidase S8/S53 domain"/>
    <property type="match status" value="1"/>
</dbReference>
<keyword evidence="4" id="KW-0720">Serine protease</keyword>
<dbReference type="InterPro" id="IPR036852">
    <property type="entry name" value="Peptidase_S8/S53_dom_sf"/>
</dbReference>
<dbReference type="InterPro" id="IPR022398">
    <property type="entry name" value="Peptidase_S8_His-AS"/>
</dbReference>
<dbReference type="PROSITE" id="PS51892">
    <property type="entry name" value="SUBTILASE"/>
    <property type="match status" value="1"/>
</dbReference>
<dbReference type="EMBL" id="UINC01018219">
    <property type="protein sequence ID" value="SVA76330.1"/>
    <property type="molecule type" value="Genomic_DNA"/>
</dbReference>
<dbReference type="GO" id="GO:0004252">
    <property type="term" value="F:serine-type endopeptidase activity"/>
    <property type="evidence" value="ECO:0007669"/>
    <property type="project" value="InterPro"/>
</dbReference>
<dbReference type="PROSITE" id="PS00138">
    <property type="entry name" value="SUBTILASE_SER"/>
    <property type="match status" value="1"/>
</dbReference>
<name>A0A381YHC5_9ZZZZ</name>
<dbReference type="PANTHER" id="PTHR43399:SF4">
    <property type="entry name" value="CELL WALL-ASSOCIATED PROTEASE"/>
    <property type="match status" value="1"/>
</dbReference>
<dbReference type="PRINTS" id="PR00723">
    <property type="entry name" value="SUBTILISIN"/>
</dbReference>
<evidence type="ECO:0000256" key="4">
    <source>
        <dbReference type="ARBA" id="ARBA00022825"/>
    </source>
</evidence>
<sequence>MIITPKKLYTPIYFFFVITLLNGREEFFNDKIMIYIDNKITDFQVMDDQVTTSISGLNDLSKEEKVNSIQQWLPNARPNDRNADIYLARYFVVEFEDPKDDLDGIVNKFLSIDQIRASEKMVIVEPAYVPNDSLWDQLYGLPQVKADLAYDLWDIDGGILPGQMDSGEVVVAIPDIGLKWDHPDLIDNIWQNLGEDADGDGVVLEFIDDEWVFDPDDENGIDDDDDGYTDNFVGYDPAMGDNDPYPLRASHVHGTKVAGNVSAVTNNGIGLSSVGFSVKLMGVNANNNADEPWYLTHTSQAVLAAAQMGADIINCSWISGYSTAFEMLFETVYNEYGCISLGAAGNGVSNGGIEDTTGFNPWYPAGYESAIGVTALGANNTFNCWANVGEHIDIGAPGEYIICAYTYDDTLYALGTGTSYATPLTAGAVALVKSVIPSADNETIISKIINTADHYPDMERSCVGQSIEGLVGSGQLNIYRAVLACTYPELLPTEISYQTDDGFINPGDT</sequence>
<accession>A0A381YHC5</accession>
<evidence type="ECO:0000256" key="1">
    <source>
        <dbReference type="ARBA" id="ARBA00011073"/>
    </source>
</evidence>
<reference evidence="6" key="1">
    <citation type="submission" date="2018-05" db="EMBL/GenBank/DDBJ databases">
        <authorList>
            <person name="Lanie J.A."/>
            <person name="Ng W.-L."/>
            <person name="Kazmierczak K.M."/>
            <person name="Andrzejewski T.M."/>
            <person name="Davidsen T.M."/>
            <person name="Wayne K.J."/>
            <person name="Tettelin H."/>
            <person name="Glass J.I."/>
            <person name="Rusch D."/>
            <person name="Podicherti R."/>
            <person name="Tsui H.-C.T."/>
            <person name="Winkler M.E."/>
        </authorList>
    </citation>
    <scope>NUCLEOTIDE SEQUENCE</scope>
</reference>
<dbReference type="InterPro" id="IPR015500">
    <property type="entry name" value="Peptidase_S8_subtilisin-rel"/>
</dbReference>
<dbReference type="PROSITE" id="PS00137">
    <property type="entry name" value="SUBTILASE_HIS"/>
    <property type="match status" value="1"/>
</dbReference>
<dbReference type="InterPro" id="IPR000209">
    <property type="entry name" value="Peptidase_S8/S53_dom"/>
</dbReference>
<protein>
    <recommendedName>
        <fullName evidence="5">Peptidase S8/S53 domain-containing protein</fullName>
    </recommendedName>
</protein>
<dbReference type="PANTHER" id="PTHR43399">
    <property type="entry name" value="SUBTILISIN-RELATED"/>
    <property type="match status" value="1"/>
</dbReference>
<evidence type="ECO:0000256" key="2">
    <source>
        <dbReference type="ARBA" id="ARBA00022670"/>
    </source>
</evidence>
<dbReference type="GO" id="GO:0006508">
    <property type="term" value="P:proteolysis"/>
    <property type="evidence" value="ECO:0007669"/>
    <property type="project" value="UniProtKB-KW"/>
</dbReference>
<dbReference type="InterPro" id="IPR023828">
    <property type="entry name" value="Peptidase_S8_Ser-AS"/>
</dbReference>
<evidence type="ECO:0000313" key="6">
    <source>
        <dbReference type="EMBL" id="SVA76330.1"/>
    </source>
</evidence>
<keyword evidence="3" id="KW-0378">Hydrolase</keyword>
<proteinExistence type="inferred from homology"/>